<feature type="chain" id="PRO_5047455378" description="Toxin-antitoxin system YwqK family antitoxin" evidence="1">
    <location>
        <begin position="28"/>
        <end position="148"/>
    </location>
</feature>
<sequence length="148" mass="17449">MLLKINNAMKNRFFLFFSLIIFLHSCAQQKTNKPPKFPPKDYGKIKKAKSLTKPSYFFNLGELKKNSDSLYCLEIDTECHLINGKSTLNSYYQTSGDDNPKLIPYNFAEGEFLEGKYQGIWKYYDKNGKVIKKEKWENGKLIYRKEYK</sequence>
<comment type="caution">
    <text evidence="2">The sequence shown here is derived from an EMBL/GenBank/DDBJ whole genome shotgun (WGS) entry which is preliminary data.</text>
</comment>
<evidence type="ECO:0000313" key="3">
    <source>
        <dbReference type="Proteomes" id="UP001204439"/>
    </source>
</evidence>
<gene>
    <name evidence="2" type="ORF">NG800_008500</name>
</gene>
<accession>A0ABU4JH49</accession>
<reference evidence="2 3" key="1">
    <citation type="submission" date="2023-11" db="EMBL/GenBank/DDBJ databases">
        <title>First isolation, identification, and characterization of non-pathogenic Epilithonimonas ginsengisoli isolated from diseased farmed rainbow trout (Oncorhynchus mykiss) in Chile.</title>
        <authorList>
            <person name="Miranda C.D."/>
            <person name="Irgang R."/>
            <person name="Concha C."/>
            <person name="Rojas R."/>
            <person name="Avendano R."/>
        </authorList>
    </citation>
    <scope>NUCLEOTIDE SEQUENCE [LARGE SCALE GENOMIC DNA]</scope>
    <source>
        <strain evidence="2 3">FP99</strain>
    </source>
</reference>
<proteinExistence type="predicted"/>
<feature type="signal peptide" evidence="1">
    <location>
        <begin position="1"/>
        <end position="27"/>
    </location>
</feature>
<protein>
    <recommendedName>
        <fullName evidence="4">Toxin-antitoxin system YwqK family antitoxin</fullName>
    </recommendedName>
</protein>
<evidence type="ECO:0000313" key="2">
    <source>
        <dbReference type="EMBL" id="MDW8548949.1"/>
    </source>
</evidence>
<evidence type="ECO:0000256" key="1">
    <source>
        <dbReference type="SAM" id="SignalP"/>
    </source>
</evidence>
<organism evidence="2 3">
    <name type="scientific">Epilithonimonas ginsengisoli</name>
    <dbReference type="NCBI Taxonomy" id="1245592"/>
    <lineage>
        <taxon>Bacteria</taxon>
        <taxon>Pseudomonadati</taxon>
        <taxon>Bacteroidota</taxon>
        <taxon>Flavobacteriia</taxon>
        <taxon>Flavobacteriales</taxon>
        <taxon>Weeksellaceae</taxon>
        <taxon>Chryseobacterium group</taxon>
        <taxon>Epilithonimonas</taxon>
    </lineage>
</organism>
<keyword evidence="3" id="KW-1185">Reference proteome</keyword>
<dbReference type="SUPFAM" id="SSF82185">
    <property type="entry name" value="Histone H3 K4-specific methyltransferase SET7/9 N-terminal domain"/>
    <property type="match status" value="1"/>
</dbReference>
<dbReference type="EMBL" id="JAMXLT020000012">
    <property type="protein sequence ID" value="MDW8548949.1"/>
    <property type="molecule type" value="Genomic_DNA"/>
</dbReference>
<keyword evidence="1" id="KW-0732">Signal</keyword>
<dbReference type="Proteomes" id="UP001204439">
    <property type="component" value="Unassembled WGS sequence"/>
</dbReference>
<evidence type="ECO:0008006" key="4">
    <source>
        <dbReference type="Google" id="ProtNLM"/>
    </source>
</evidence>
<name>A0ABU4JH49_9FLAO</name>